<keyword evidence="3" id="KW-0808">Transferase</keyword>
<accession>A0A9W7XK84</accession>
<evidence type="ECO:0000256" key="1">
    <source>
        <dbReference type="SAM" id="MobiDB-lite"/>
    </source>
</evidence>
<organism evidence="3 4">
    <name type="scientific">Coemansia asiatica</name>
    <dbReference type="NCBI Taxonomy" id="1052880"/>
    <lineage>
        <taxon>Eukaryota</taxon>
        <taxon>Fungi</taxon>
        <taxon>Fungi incertae sedis</taxon>
        <taxon>Zoopagomycota</taxon>
        <taxon>Kickxellomycotina</taxon>
        <taxon>Kickxellomycetes</taxon>
        <taxon>Kickxellales</taxon>
        <taxon>Kickxellaceae</taxon>
        <taxon>Coemansia</taxon>
    </lineage>
</organism>
<dbReference type="EC" id="2.7.11.1" evidence="3"/>
<feature type="compositionally biased region" description="Basic and acidic residues" evidence="1">
    <location>
        <begin position="1"/>
        <end position="29"/>
    </location>
</feature>
<feature type="compositionally biased region" description="Polar residues" evidence="1">
    <location>
        <begin position="88"/>
        <end position="100"/>
    </location>
</feature>
<dbReference type="PANTHER" id="PTHR14030">
    <property type="entry name" value="MITOTIC CHECKPOINT SERINE/THREONINE-PROTEIN KINASE BUB1"/>
    <property type="match status" value="1"/>
</dbReference>
<name>A0A9W7XK84_9FUNG</name>
<evidence type="ECO:0000313" key="3">
    <source>
        <dbReference type="EMBL" id="KAJ1644988.1"/>
    </source>
</evidence>
<protein>
    <submittedName>
        <fullName evidence="3">Protein kinase</fullName>
        <ecNumber evidence="3">2.7.11.1</ecNumber>
    </submittedName>
</protein>
<dbReference type="Gene3D" id="1.25.40.430">
    <property type="match status" value="1"/>
</dbReference>
<feature type="region of interest" description="Disordered" evidence="1">
    <location>
        <begin position="297"/>
        <end position="364"/>
    </location>
</feature>
<feature type="region of interest" description="Disordered" evidence="1">
    <location>
        <begin position="79"/>
        <end position="112"/>
    </location>
</feature>
<keyword evidence="4" id="KW-1185">Reference proteome</keyword>
<dbReference type="InterPro" id="IPR013212">
    <property type="entry name" value="Mad3/Bub1_I"/>
</dbReference>
<dbReference type="SMART" id="SM00777">
    <property type="entry name" value="Mad3_BUB1_I"/>
    <property type="match status" value="1"/>
</dbReference>
<feature type="region of interest" description="Disordered" evidence="1">
    <location>
        <begin position="510"/>
        <end position="548"/>
    </location>
</feature>
<feature type="compositionally biased region" description="Basic and acidic residues" evidence="1">
    <location>
        <begin position="580"/>
        <end position="594"/>
    </location>
</feature>
<dbReference type="GO" id="GO:0032991">
    <property type="term" value="C:protein-containing complex"/>
    <property type="evidence" value="ECO:0007669"/>
    <property type="project" value="UniProtKB-ARBA"/>
</dbReference>
<feature type="domain" description="BUB1 N-terminal" evidence="2">
    <location>
        <begin position="129"/>
        <end position="289"/>
    </location>
</feature>
<evidence type="ECO:0000313" key="4">
    <source>
        <dbReference type="Proteomes" id="UP001145021"/>
    </source>
</evidence>
<dbReference type="Proteomes" id="UP001145021">
    <property type="component" value="Unassembled WGS sequence"/>
</dbReference>
<dbReference type="PANTHER" id="PTHR14030:SF4">
    <property type="entry name" value="BUB1 KINASE, ISOFORM A-RELATED"/>
    <property type="match status" value="1"/>
</dbReference>
<reference evidence="3" key="1">
    <citation type="submission" date="2022-07" db="EMBL/GenBank/DDBJ databases">
        <title>Phylogenomic reconstructions and comparative analyses of Kickxellomycotina fungi.</title>
        <authorList>
            <person name="Reynolds N.K."/>
            <person name="Stajich J.E."/>
            <person name="Barry K."/>
            <person name="Grigoriev I.V."/>
            <person name="Crous P."/>
            <person name="Smith M.E."/>
        </authorList>
    </citation>
    <scope>NUCLEOTIDE SEQUENCE</scope>
    <source>
        <strain evidence="3">NBRC 105413</strain>
    </source>
</reference>
<feature type="compositionally biased region" description="Acidic residues" evidence="1">
    <location>
        <begin position="619"/>
        <end position="633"/>
    </location>
</feature>
<dbReference type="PROSITE" id="PS51489">
    <property type="entry name" value="BUB1_N"/>
    <property type="match status" value="1"/>
</dbReference>
<dbReference type="GO" id="GO:0051754">
    <property type="term" value="P:meiotic sister chromatid cohesion, centromeric"/>
    <property type="evidence" value="ECO:0007669"/>
    <property type="project" value="TreeGrafter"/>
</dbReference>
<dbReference type="Pfam" id="PF08311">
    <property type="entry name" value="Mad3_BUB1_I"/>
    <property type="match status" value="1"/>
</dbReference>
<feature type="region of interest" description="Disordered" evidence="1">
    <location>
        <begin position="580"/>
        <end position="652"/>
    </location>
</feature>
<feature type="compositionally biased region" description="Low complexity" evidence="1">
    <location>
        <begin position="702"/>
        <end position="729"/>
    </location>
</feature>
<dbReference type="GO" id="GO:0007094">
    <property type="term" value="P:mitotic spindle assembly checkpoint signaling"/>
    <property type="evidence" value="ECO:0007669"/>
    <property type="project" value="InterPro"/>
</dbReference>
<keyword evidence="3" id="KW-0418">Kinase</keyword>
<dbReference type="GO" id="GO:0005634">
    <property type="term" value="C:nucleus"/>
    <property type="evidence" value="ECO:0007669"/>
    <property type="project" value="TreeGrafter"/>
</dbReference>
<feature type="compositionally biased region" description="Basic and acidic residues" evidence="1">
    <location>
        <begin position="298"/>
        <end position="309"/>
    </location>
</feature>
<dbReference type="EMBL" id="JANBOH010000130">
    <property type="protein sequence ID" value="KAJ1644988.1"/>
    <property type="molecule type" value="Genomic_DNA"/>
</dbReference>
<comment type="caution">
    <text evidence="3">The sequence shown here is derived from an EMBL/GenBank/DDBJ whole genome shotgun (WGS) entry which is preliminary data.</text>
</comment>
<feature type="compositionally biased region" description="Basic and acidic residues" evidence="1">
    <location>
        <begin position="516"/>
        <end position="540"/>
    </location>
</feature>
<proteinExistence type="predicted"/>
<feature type="region of interest" description="Disordered" evidence="1">
    <location>
        <begin position="667"/>
        <end position="775"/>
    </location>
</feature>
<dbReference type="InterPro" id="IPR015661">
    <property type="entry name" value="Bub1/Mad3"/>
</dbReference>
<evidence type="ECO:0000259" key="2">
    <source>
        <dbReference type="PROSITE" id="PS51489"/>
    </source>
</evidence>
<sequence>MAEAHIAEFEVPVSHEEASHSTISHRDYSSESASTSAAEQPGRIVDFASFEHQKENIQPLPRGRSASALALLYGSSSLASKEDRNTPDLLSSTVRQSLQPTRPLVSRQDMADGGEVKMTGSLQARNAQFQAEIAAMDPMETEDPLDVYFRYICWLFEVFPQATGHQAVIKLVEKPLRLFREQERYRNDSRYVKMWIWYTGLVNEGQEAVFQFLLANNIGDSLAVLYEEYAKLLEGRGKSRKADEVYQLGIARKAQPLVRLERRYSDFQRRIMAQTIRDVDSGQMSQQANGSHLLAETNGHEQQRSRNAGDENNPASMGNRAHGRSMLGNKRSGASVRSAAANTLPPSQRGLPGQRDRSDSVSGRTNARISVFSDPDGIASASTSTSISVLASAVRQGPRIAAETTSSSGWLDIGTDEGRRKENIAEATSWRGQTFEQRRNGALAAGRAASGSAPYLPAIEKFTVFSDGSASGSTSSGEMQSVADRSNGVLGQRGSADNSLAASSSGLLHSFDASSQDERRHGQSAARDKSHKEKPRERMVMPDTMLFPRGGDGVPQCVEEFRARLSRYVFDYDAWARHEKEKQEREKEKIERIRSAKQQQQQQPPPTVSRLRTAVRLNDDDDDEDDEDNDIADESGFARNKRKSMGISSPTINTKVAQKGMLGIWNDMSDSDSDSESLLGLNAGPRKTDAQHSGQRAAGKHSVSASASASASTSASAASASASASTSKSAVDDDYQFTMGPVTPHVVPEEMSNMPAMIPSSARPGSRFEAFLDRS</sequence>
<feature type="non-terminal residue" evidence="3">
    <location>
        <position position="775"/>
    </location>
</feature>
<feature type="region of interest" description="Disordered" evidence="1">
    <location>
        <begin position="1"/>
        <end position="40"/>
    </location>
</feature>
<dbReference type="AlphaFoldDB" id="A0A9W7XK84"/>
<dbReference type="GO" id="GO:0004674">
    <property type="term" value="F:protein serine/threonine kinase activity"/>
    <property type="evidence" value="ECO:0007669"/>
    <property type="project" value="UniProtKB-EC"/>
</dbReference>
<gene>
    <name evidence="3" type="primary">BUB1</name>
    <name evidence="3" type="ORF">LPJ64_003369</name>
</gene>
<feature type="compositionally biased region" description="Low complexity" evidence="1">
    <location>
        <begin position="30"/>
        <end position="39"/>
    </location>
</feature>